<organism evidence="2 3">
    <name type="scientific">Martelella alba</name>
    <dbReference type="NCBI Taxonomy" id="2590451"/>
    <lineage>
        <taxon>Bacteria</taxon>
        <taxon>Pseudomonadati</taxon>
        <taxon>Pseudomonadota</taxon>
        <taxon>Alphaproteobacteria</taxon>
        <taxon>Hyphomicrobiales</taxon>
        <taxon>Aurantimonadaceae</taxon>
        <taxon>Martelella</taxon>
    </lineage>
</organism>
<sequence length="282" mass="30391">MIFLPLHSRHLAATLTAFGISLAGTSAALSADMPEPSAPVAAPAPAPASGWTYVVTPYLWGTGLSGDVAPFKNAPAVHIDQSFSDILSNLNIAGFVNFWATNGRYGVYADVMYTNISEEDATGPVNIPNVGRVDNLNVKVGNKLFNGALFGSYRLANDPDFKFDALAGIRAYRVWTDLSVNAPSYNAYYSTSSTFGWVDPAVGFLAQYSFTDKMKVVGQADVGGFDVGSKISWQALAAFQYEMRKNMALSIGYKYQSVDYDSGGHVFDTQMQGPVMGVSFRF</sequence>
<accession>A0A506UJ90</accession>
<comment type="caution">
    <text evidence="2">The sequence shown here is derived from an EMBL/GenBank/DDBJ whole genome shotgun (WGS) entry which is preliminary data.</text>
</comment>
<keyword evidence="3" id="KW-1185">Reference proteome</keyword>
<evidence type="ECO:0008006" key="4">
    <source>
        <dbReference type="Google" id="ProtNLM"/>
    </source>
</evidence>
<evidence type="ECO:0000256" key="1">
    <source>
        <dbReference type="SAM" id="SignalP"/>
    </source>
</evidence>
<dbReference type="AlphaFoldDB" id="A0A506UJ90"/>
<feature type="chain" id="PRO_5021481167" description="Outer membrane protein beta-barrel domain-containing protein" evidence="1">
    <location>
        <begin position="24"/>
        <end position="282"/>
    </location>
</feature>
<evidence type="ECO:0000313" key="2">
    <source>
        <dbReference type="EMBL" id="TPW33362.1"/>
    </source>
</evidence>
<reference evidence="2 3" key="1">
    <citation type="submission" date="2019-06" db="EMBL/GenBank/DDBJ databases">
        <authorList>
            <person name="Li M."/>
        </authorList>
    </citation>
    <scope>NUCLEOTIDE SEQUENCE [LARGE SCALE GENOMIC DNA]</scope>
    <source>
        <strain evidence="2 3">BGMRC2036</strain>
    </source>
</reference>
<dbReference type="EMBL" id="VHLG01000001">
    <property type="protein sequence ID" value="TPW33362.1"/>
    <property type="molecule type" value="Genomic_DNA"/>
</dbReference>
<dbReference type="Proteomes" id="UP000318801">
    <property type="component" value="Unassembled WGS sequence"/>
</dbReference>
<proteinExistence type="predicted"/>
<keyword evidence="1" id="KW-0732">Signal</keyword>
<name>A0A506UJ90_9HYPH</name>
<protein>
    <recommendedName>
        <fullName evidence="4">Outer membrane protein beta-barrel domain-containing protein</fullName>
    </recommendedName>
</protein>
<gene>
    <name evidence="2" type="ORF">FJU08_02025</name>
</gene>
<evidence type="ECO:0000313" key="3">
    <source>
        <dbReference type="Proteomes" id="UP000318801"/>
    </source>
</evidence>
<feature type="signal peptide" evidence="1">
    <location>
        <begin position="1"/>
        <end position="23"/>
    </location>
</feature>
<dbReference type="RefSeq" id="WP_141147300.1">
    <property type="nucleotide sequence ID" value="NZ_VHLG01000001.1"/>
</dbReference>
<dbReference type="OrthoDB" id="6555107at2"/>